<keyword evidence="1" id="KW-1133">Transmembrane helix</keyword>
<keyword evidence="3" id="KW-1185">Reference proteome</keyword>
<dbReference type="KEGG" id="bha:BH2519"/>
<dbReference type="HOGENOM" id="CLU_1253870_0_0_9"/>
<accession>Q9K9X5</accession>
<dbReference type="AlphaFoldDB" id="Q9K9X5"/>
<dbReference type="OrthoDB" id="2945485at2"/>
<evidence type="ECO:0000256" key="1">
    <source>
        <dbReference type="SAM" id="Phobius"/>
    </source>
</evidence>
<organism evidence="2 3">
    <name type="scientific">Halalkalibacterium halodurans (strain ATCC BAA-125 / DSM 18197 / FERM 7344 / JCM 9153 / C-125)</name>
    <name type="common">Bacillus halodurans</name>
    <dbReference type="NCBI Taxonomy" id="272558"/>
    <lineage>
        <taxon>Bacteria</taxon>
        <taxon>Bacillati</taxon>
        <taxon>Bacillota</taxon>
        <taxon>Bacilli</taxon>
        <taxon>Bacillales</taxon>
        <taxon>Bacillaceae</taxon>
        <taxon>Halalkalibacterium (ex Joshi et al. 2022)</taxon>
    </lineage>
</organism>
<dbReference type="RefSeq" id="WP_010898670.1">
    <property type="nucleotide sequence ID" value="NC_002570.2"/>
</dbReference>
<dbReference type="EMBL" id="BA000004">
    <property type="protein sequence ID" value="BAB06238.1"/>
    <property type="molecule type" value="Genomic_DNA"/>
</dbReference>
<keyword evidence="1" id="KW-0812">Transmembrane</keyword>
<gene>
    <name evidence="2" type="ordered locus">BH2519</name>
</gene>
<dbReference type="STRING" id="272558.gene:10728417"/>
<proteinExistence type="predicted"/>
<reference evidence="2 3" key="1">
    <citation type="journal article" date="2000" name="Nucleic Acids Res.">
        <title>Complete genome sequence of the alkaliphilic bacterium Bacillus halodurans and genomic sequence comparison with Bacillus subtilis.</title>
        <authorList>
            <person name="Takami H."/>
            <person name="Nakasone K."/>
            <person name="Takaki Y."/>
            <person name="Maeno G."/>
            <person name="Sasaki R."/>
            <person name="Masui N."/>
            <person name="Fuji F."/>
            <person name="Hirama C."/>
            <person name="Nakamura Y."/>
            <person name="Ogasawara N."/>
            <person name="Kuhara S."/>
            <person name="Horikoshi K."/>
        </authorList>
    </citation>
    <scope>NUCLEOTIDE SEQUENCE [LARGE SCALE GENOMIC DNA]</scope>
    <source>
        <strain evidence="3">ATCC BAA-125 / DSM 18197 / FERM 7344 / JCM 9153 / C-125</strain>
    </source>
</reference>
<dbReference type="PIR" id="G83964">
    <property type="entry name" value="G83964"/>
</dbReference>
<dbReference type="Proteomes" id="UP000001258">
    <property type="component" value="Chromosome"/>
</dbReference>
<feature type="transmembrane region" description="Helical" evidence="1">
    <location>
        <begin position="41"/>
        <end position="59"/>
    </location>
</feature>
<name>Q9K9X5_HALH5</name>
<keyword evidence="1" id="KW-0472">Membrane</keyword>
<evidence type="ECO:0000313" key="2">
    <source>
        <dbReference type="EMBL" id="BAB06238.1"/>
    </source>
</evidence>
<feature type="transmembrane region" description="Helical" evidence="1">
    <location>
        <begin position="80"/>
        <end position="104"/>
    </location>
</feature>
<sequence length="221" mass="25039">MVIFKVLFGKPLIDHKVYIFIYCFLLLVYVGLGALLGAASFPWHFLLAWAILFPIIIRADHAIVKKIYHSWVNRGVNVKMIGGALGAIVVNLIAFVALILYASYYSPNGSFVFNYKQSQINEHTYEVSASMLRGKRDTDLYIGIPVQEPSILVNVPYEALIGEGAFTVELYNKKSDDVVWSKEITDNVRGTMEFPAVEGKYWIRLIAEESAKDIMFRFSLE</sequence>
<protein>
    <submittedName>
        <fullName evidence="2">BH2519 protein</fullName>
    </submittedName>
</protein>
<feature type="transmembrane region" description="Helical" evidence="1">
    <location>
        <begin position="17"/>
        <end position="35"/>
    </location>
</feature>
<evidence type="ECO:0000313" key="3">
    <source>
        <dbReference type="Proteomes" id="UP000001258"/>
    </source>
</evidence>